<comment type="caution">
    <text evidence="1">The sequence shown here is derived from an EMBL/GenBank/DDBJ whole genome shotgun (WGS) entry which is preliminary data.</text>
</comment>
<name>A0ABP9AI49_9PSEU</name>
<evidence type="ECO:0000313" key="2">
    <source>
        <dbReference type="Proteomes" id="UP001500928"/>
    </source>
</evidence>
<sequence length="72" mass="7764">MADATAVAAAASSRDPATGLAAVSSLRTLLESLEELQVRNARDQGWSWQQIADGLSVSRQAVHKKYRRLGIL</sequence>
<dbReference type="Proteomes" id="UP001500928">
    <property type="component" value="Unassembled WGS sequence"/>
</dbReference>
<dbReference type="Gene3D" id="1.10.10.60">
    <property type="entry name" value="Homeodomain-like"/>
    <property type="match status" value="1"/>
</dbReference>
<dbReference type="EMBL" id="BAABHO010000008">
    <property type="protein sequence ID" value="GAA4781512.1"/>
    <property type="molecule type" value="Genomic_DNA"/>
</dbReference>
<proteinExistence type="predicted"/>
<dbReference type="RefSeq" id="WP_345412176.1">
    <property type="nucleotide sequence ID" value="NZ_BAABHO010000008.1"/>
</dbReference>
<gene>
    <name evidence="1" type="ORF">GCM10023200_13530</name>
</gene>
<accession>A0ABP9AI49</accession>
<organism evidence="1 2">
    <name type="scientific">Actinomycetospora chlora</name>
    <dbReference type="NCBI Taxonomy" id="663608"/>
    <lineage>
        <taxon>Bacteria</taxon>
        <taxon>Bacillati</taxon>
        <taxon>Actinomycetota</taxon>
        <taxon>Actinomycetes</taxon>
        <taxon>Pseudonocardiales</taxon>
        <taxon>Pseudonocardiaceae</taxon>
        <taxon>Actinomycetospora</taxon>
    </lineage>
</organism>
<evidence type="ECO:0000313" key="1">
    <source>
        <dbReference type="EMBL" id="GAA4781512.1"/>
    </source>
</evidence>
<keyword evidence="2" id="KW-1185">Reference proteome</keyword>
<reference evidence="2" key="1">
    <citation type="journal article" date="2019" name="Int. J. Syst. Evol. Microbiol.">
        <title>The Global Catalogue of Microorganisms (GCM) 10K type strain sequencing project: providing services to taxonomists for standard genome sequencing and annotation.</title>
        <authorList>
            <consortium name="The Broad Institute Genomics Platform"/>
            <consortium name="The Broad Institute Genome Sequencing Center for Infectious Disease"/>
            <person name="Wu L."/>
            <person name="Ma J."/>
        </authorList>
    </citation>
    <scope>NUCLEOTIDE SEQUENCE [LARGE SCALE GENOMIC DNA]</scope>
    <source>
        <strain evidence="2">JCM 17979</strain>
    </source>
</reference>
<protein>
    <submittedName>
        <fullName evidence="1">Sigma factor-like helix-turn-helix DNA-binding protein</fullName>
    </submittedName>
</protein>